<proteinExistence type="predicted"/>
<dbReference type="EMBL" id="HBKQ01024464">
    <property type="protein sequence ID" value="CAE2242518.1"/>
    <property type="molecule type" value="Transcribed_RNA"/>
</dbReference>
<reference evidence="2" key="1">
    <citation type="submission" date="2021-01" db="EMBL/GenBank/DDBJ databases">
        <authorList>
            <person name="Corre E."/>
            <person name="Pelletier E."/>
            <person name="Niang G."/>
            <person name="Scheremetjew M."/>
            <person name="Finn R."/>
            <person name="Kale V."/>
            <person name="Holt S."/>
            <person name="Cochrane G."/>
            <person name="Meng A."/>
            <person name="Brown T."/>
            <person name="Cohen L."/>
        </authorList>
    </citation>
    <scope>NUCLEOTIDE SEQUENCE</scope>
    <source>
        <strain evidence="2">Isolate 1302-5</strain>
    </source>
</reference>
<dbReference type="Pfam" id="PF00293">
    <property type="entry name" value="NUDIX"/>
    <property type="match status" value="1"/>
</dbReference>
<dbReference type="Gene3D" id="3.90.79.10">
    <property type="entry name" value="Nucleoside Triphosphate Pyrophosphohydrolase"/>
    <property type="match status" value="1"/>
</dbReference>
<dbReference type="AlphaFoldDB" id="A0A7S4IX81"/>
<evidence type="ECO:0000313" key="2">
    <source>
        <dbReference type="EMBL" id="CAE2242518.1"/>
    </source>
</evidence>
<organism evidence="2">
    <name type="scientific">Odontella aurita</name>
    <dbReference type="NCBI Taxonomy" id="265563"/>
    <lineage>
        <taxon>Eukaryota</taxon>
        <taxon>Sar</taxon>
        <taxon>Stramenopiles</taxon>
        <taxon>Ochrophyta</taxon>
        <taxon>Bacillariophyta</taxon>
        <taxon>Mediophyceae</taxon>
        <taxon>Biddulphiophycidae</taxon>
        <taxon>Eupodiscales</taxon>
        <taxon>Odontellaceae</taxon>
        <taxon>Odontella</taxon>
    </lineage>
</organism>
<feature type="domain" description="Nudix hydrolase" evidence="1">
    <location>
        <begin position="89"/>
        <end position="236"/>
    </location>
</feature>
<protein>
    <recommendedName>
        <fullName evidence="1">Nudix hydrolase domain-containing protein</fullName>
    </recommendedName>
</protein>
<dbReference type="InterPro" id="IPR000086">
    <property type="entry name" value="NUDIX_hydrolase_dom"/>
</dbReference>
<sequence>MSARKMPRQPVPCGRISVAITLCCFMGFLHKKLGSTFSESNTTSPSIPDVQIFDFPPGFDEPSHMDPLDPSVLLPRGFVGIDTAHRQGRIHVGSIMYVIDTRGLVLLLRRGPDLVTCPGTWSVVGEHHFRDEEPRDAARRGIIEELGRAFWDGGVEGVSELTPLPLYYIRDYGSANENRVDRQLTYLWEVRLKKDHEVVHLELDEEVADHRWVSLGTFKKWLEDDGADDVFKDFCHETIAILLQQGLDGLENRLDRQRGNK</sequence>
<name>A0A7S4IX81_9STRA</name>
<dbReference type="PROSITE" id="PS51462">
    <property type="entry name" value="NUDIX"/>
    <property type="match status" value="1"/>
</dbReference>
<evidence type="ECO:0000259" key="1">
    <source>
        <dbReference type="PROSITE" id="PS51462"/>
    </source>
</evidence>
<dbReference type="SUPFAM" id="SSF55811">
    <property type="entry name" value="Nudix"/>
    <property type="match status" value="1"/>
</dbReference>
<accession>A0A7S4IX81</accession>
<gene>
    <name evidence="2" type="ORF">OAUR00152_LOCUS16686</name>
</gene>
<dbReference type="InterPro" id="IPR015797">
    <property type="entry name" value="NUDIX_hydrolase-like_dom_sf"/>
</dbReference>